<accession>A0AAU8B0C9</accession>
<protein>
    <submittedName>
        <fullName evidence="2">Uncharacterized protein</fullName>
    </submittedName>
</protein>
<evidence type="ECO:0000313" key="2">
    <source>
        <dbReference type="EMBL" id="XCD05732.1"/>
    </source>
</evidence>
<proteinExistence type="predicted"/>
<name>A0AAU8B0C9_9CAUD</name>
<organism evidence="2">
    <name type="scientific">Dulem virus 38</name>
    <dbReference type="NCBI Taxonomy" id="3145756"/>
    <lineage>
        <taxon>Viruses</taxon>
        <taxon>Duplodnaviria</taxon>
        <taxon>Heunggongvirae</taxon>
        <taxon>Uroviricota</taxon>
        <taxon>Caudoviricetes</taxon>
    </lineage>
</organism>
<evidence type="ECO:0000256" key="1">
    <source>
        <dbReference type="SAM" id="MobiDB-lite"/>
    </source>
</evidence>
<sequence length="136" mass="14597">MPSYARAMSTNRPAPRTAQQPTAHLTAQEPTVTQHTTPSTDQQVAALTDQQRVLAATASAALGLVRVDERRSGQIGLIKEHSPLQARLRVEEGDGAEPPRLVARMTGRVRGGVEVGGQMADLLERLTEHFTAPVAD</sequence>
<feature type="compositionally biased region" description="Polar residues" evidence="1">
    <location>
        <begin position="8"/>
        <end position="42"/>
    </location>
</feature>
<dbReference type="EMBL" id="PP511596">
    <property type="protein sequence ID" value="XCD05732.1"/>
    <property type="molecule type" value="Genomic_DNA"/>
</dbReference>
<feature type="region of interest" description="Disordered" evidence="1">
    <location>
        <begin position="1"/>
        <end position="42"/>
    </location>
</feature>
<reference evidence="2" key="1">
    <citation type="submission" date="2024-03" db="EMBL/GenBank/DDBJ databases">
        <title>Diverse circular DNA viruses in blood, oral, and fecal samples of captive lemurs.</title>
        <authorList>
            <person name="Paietta E.N."/>
            <person name="Kraberger S."/>
            <person name="Lund M.C."/>
            <person name="Custer J.M."/>
            <person name="Vargas K.M."/>
            <person name="Ehmke E.E."/>
            <person name="Yoder A.D."/>
            <person name="Varsani A."/>
        </authorList>
    </citation>
    <scope>NUCLEOTIDE SEQUENCE</scope>
    <source>
        <strain evidence="2">Duke_24SF_44</strain>
    </source>
</reference>